<sequence>MKTLTEKHRAPDAAEGRALLGPGVYVPLVLVVLLALLLLFLELGPL</sequence>
<keyword evidence="1" id="KW-0472">Membrane</keyword>
<keyword evidence="3" id="KW-1185">Reference proteome</keyword>
<accession>A0ABV7WW86</accession>
<evidence type="ECO:0008006" key="4">
    <source>
        <dbReference type="Google" id="ProtNLM"/>
    </source>
</evidence>
<evidence type="ECO:0000313" key="2">
    <source>
        <dbReference type="EMBL" id="MFC3703322.1"/>
    </source>
</evidence>
<dbReference type="EMBL" id="JBHRYD010000001">
    <property type="protein sequence ID" value="MFC3703322.1"/>
    <property type="molecule type" value="Genomic_DNA"/>
</dbReference>
<keyword evidence="1" id="KW-0812">Transmembrane</keyword>
<gene>
    <name evidence="2" type="ORF">ACFOOL_00970</name>
</gene>
<organism evidence="2 3">
    <name type="scientific">Devosia honganensis</name>
    <dbReference type="NCBI Taxonomy" id="1610527"/>
    <lineage>
        <taxon>Bacteria</taxon>
        <taxon>Pseudomonadati</taxon>
        <taxon>Pseudomonadota</taxon>
        <taxon>Alphaproteobacteria</taxon>
        <taxon>Hyphomicrobiales</taxon>
        <taxon>Devosiaceae</taxon>
        <taxon>Devosia</taxon>
    </lineage>
</organism>
<dbReference type="Proteomes" id="UP001595613">
    <property type="component" value="Unassembled WGS sequence"/>
</dbReference>
<keyword evidence="1" id="KW-1133">Transmembrane helix</keyword>
<dbReference type="RefSeq" id="WP_380094056.1">
    <property type="nucleotide sequence ID" value="NZ_JBHRYD010000001.1"/>
</dbReference>
<name>A0ABV7WW86_9HYPH</name>
<protein>
    <recommendedName>
        <fullName evidence="4">ABC transporter permease</fullName>
    </recommendedName>
</protein>
<evidence type="ECO:0000256" key="1">
    <source>
        <dbReference type="SAM" id="Phobius"/>
    </source>
</evidence>
<reference evidence="3" key="1">
    <citation type="journal article" date="2019" name="Int. J. Syst. Evol. Microbiol.">
        <title>The Global Catalogue of Microorganisms (GCM) 10K type strain sequencing project: providing services to taxonomists for standard genome sequencing and annotation.</title>
        <authorList>
            <consortium name="The Broad Institute Genomics Platform"/>
            <consortium name="The Broad Institute Genome Sequencing Center for Infectious Disease"/>
            <person name="Wu L."/>
            <person name="Ma J."/>
        </authorList>
    </citation>
    <scope>NUCLEOTIDE SEQUENCE [LARGE SCALE GENOMIC DNA]</scope>
    <source>
        <strain evidence="3">KCTC 42281</strain>
    </source>
</reference>
<proteinExistence type="predicted"/>
<evidence type="ECO:0000313" key="3">
    <source>
        <dbReference type="Proteomes" id="UP001595613"/>
    </source>
</evidence>
<comment type="caution">
    <text evidence="2">The sequence shown here is derived from an EMBL/GenBank/DDBJ whole genome shotgun (WGS) entry which is preliminary data.</text>
</comment>
<feature type="transmembrane region" description="Helical" evidence="1">
    <location>
        <begin position="20"/>
        <end position="41"/>
    </location>
</feature>